<feature type="region of interest" description="Disordered" evidence="1">
    <location>
        <begin position="384"/>
        <end position="463"/>
    </location>
</feature>
<name>A0A5C5Y7L0_9PLAN</name>
<dbReference type="OrthoDB" id="236867at2"/>
<feature type="compositionally biased region" description="Polar residues" evidence="1">
    <location>
        <begin position="384"/>
        <end position="393"/>
    </location>
</feature>
<dbReference type="SUPFAM" id="SSF48452">
    <property type="entry name" value="TPR-like"/>
    <property type="match status" value="1"/>
</dbReference>
<sequence>MIDERHHRQRLRCIMLFGFLVLGVIGCQSPTVDVADTDSSLVRYAKSGREAFAEGDTEAAIQLYHRAIARAWMLDDPAEAGTHAYNLAACFASLGQYPEAKDWLVDSRVELCRAGLSTGNTYLLQAKIAQDEGDLATAADLIQNAACAKPPCGPEASSCCCGCDQDPCKQSCLTMVPCVGPRLHQKKLRKQCEDEYDAQVQLAAARLAAEQYQLACAKKRLQTACELADGVCSEALVAEVHDVAALIHLAQANYLCAASHLDREAYHLRLAGNYREIPNVLELASAAYTEAARTDLAARRLCRVARIWFGRGDYQKSWDHLQQALPMAEASYDRPTCIQLALLAHRIEQVLSADGKSTSQWDSPAMISDTADVQTLGDDLNLVDSPTSNTQAAELQDSETVDDASVETTPMRETPEPQTEILDPRDPLPPSSDATLELPIDESDNDTSGHSVHWAEPIGIDGQ</sequence>
<dbReference type="InterPro" id="IPR011990">
    <property type="entry name" value="TPR-like_helical_dom_sf"/>
</dbReference>
<evidence type="ECO:0008006" key="4">
    <source>
        <dbReference type="Google" id="ProtNLM"/>
    </source>
</evidence>
<feature type="compositionally biased region" description="Acidic residues" evidence="1">
    <location>
        <begin position="396"/>
        <end position="405"/>
    </location>
</feature>
<evidence type="ECO:0000313" key="3">
    <source>
        <dbReference type="Proteomes" id="UP000317238"/>
    </source>
</evidence>
<dbReference type="RefSeq" id="WP_145301837.1">
    <property type="nucleotide sequence ID" value="NZ_CP036319.1"/>
</dbReference>
<dbReference type="EMBL" id="SJPL01000001">
    <property type="protein sequence ID" value="TWT70471.1"/>
    <property type="molecule type" value="Genomic_DNA"/>
</dbReference>
<comment type="caution">
    <text evidence="2">The sequence shown here is derived from an EMBL/GenBank/DDBJ whole genome shotgun (WGS) entry which is preliminary data.</text>
</comment>
<dbReference type="Proteomes" id="UP000317238">
    <property type="component" value="Unassembled WGS sequence"/>
</dbReference>
<dbReference type="AlphaFoldDB" id="A0A5C5Y7L0"/>
<proteinExistence type="predicted"/>
<dbReference type="PROSITE" id="PS51257">
    <property type="entry name" value="PROKAR_LIPOPROTEIN"/>
    <property type="match status" value="1"/>
</dbReference>
<protein>
    <recommendedName>
        <fullName evidence="4">Tetratricopeptide repeat protein</fullName>
    </recommendedName>
</protein>
<accession>A0A5C5Y7L0</accession>
<dbReference type="Gene3D" id="1.25.40.10">
    <property type="entry name" value="Tetratricopeptide repeat domain"/>
    <property type="match status" value="1"/>
</dbReference>
<organism evidence="2 3">
    <name type="scientific">Crateriforma conspicua</name>
    <dbReference type="NCBI Taxonomy" id="2527996"/>
    <lineage>
        <taxon>Bacteria</taxon>
        <taxon>Pseudomonadati</taxon>
        <taxon>Planctomycetota</taxon>
        <taxon>Planctomycetia</taxon>
        <taxon>Planctomycetales</taxon>
        <taxon>Planctomycetaceae</taxon>
        <taxon>Crateriforma</taxon>
    </lineage>
</organism>
<reference evidence="2 3" key="1">
    <citation type="submission" date="2019-02" db="EMBL/GenBank/DDBJ databases">
        <title>Deep-cultivation of Planctomycetes and their phenomic and genomic characterization uncovers novel biology.</title>
        <authorList>
            <person name="Wiegand S."/>
            <person name="Jogler M."/>
            <person name="Boedeker C."/>
            <person name="Pinto D."/>
            <person name="Vollmers J."/>
            <person name="Rivas-Marin E."/>
            <person name="Kohn T."/>
            <person name="Peeters S.H."/>
            <person name="Heuer A."/>
            <person name="Rast P."/>
            <person name="Oberbeckmann S."/>
            <person name="Bunk B."/>
            <person name="Jeske O."/>
            <person name="Meyerdierks A."/>
            <person name="Storesund J.E."/>
            <person name="Kallscheuer N."/>
            <person name="Luecker S."/>
            <person name="Lage O.M."/>
            <person name="Pohl T."/>
            <person name="Merkel B.J."/>
            <person name="Hornburger P."/>
            <person name="Mueller R.-W."/>
            <person name="Bruemmer F."/>
            <person name="Labrenz M."/>
            <person name="Spormann A.M."/>
            <person name="Op Den Camp H."/>
            <person name="Overmann J."/>
            <person name="Amann R."/>
            <person name="Jetten M.S.M."/>
            <person name="Mascher T."/>
            <person name="Medema M.H."/>
            <person name="Devos D.P."/>
            <person name="Kaster A.-K."/>
            <person name="Ovreas L."/>
            <person name="Rohde M."/>
            <person name="Galperin M.Y."/>
            <person name="Jogler C."/>
        </authorList>
    </citation>
    <scope>NUCLEOTIDE SEQUENCE [LARGE SCALE GENOMIC DNA]</scope>
    <source>
        <strain evidence="2 3">Pan14r</strain>
    </source>
</reference>
<gene>
    <name evidence="2" type="ORF">Pan14r_27770</name>
</gene>
<evidence type="ECO:0000256" key="1">
    <source>
        <dbReference type="SAM" id="MobiDB-lite"/>
    </source>
</evidence>
<keyword evidence="3" id="KW-1185">Reference proteome</keyword>
<evidence type="ECO:0000313" key="2">
    <source>
        <dbReference type="EMBL" id="TWT70471.1"/>
    </source>
</evidence>